<keyword evidence="2" id="KW-0547">Nucleotide-binding</keyword>
<reference evidence="7 8" key="1">
    <citation type="journal article" date="2023" name="Microbiol. Resour. Announc.">
        <title>Complete Genome Sequence of Imperialibacter roseus strain P4T.</title>
        <authorList>
            <person name="Tizabi D.R."/>
            <person name="Bachvaroff T."/>
            <person name="Hill R.T."/>
        </authorList>
    </citation>
    <scope>NUCLEOTIDE SEQUENCE [LARGE SCALE GENOMIC DNA]</scope>
    <source>
        <strain evidence="7 8">P4T</strain>
    </source>
</reference>
<protein>
    <submittedName>
        <fullName evidence="7">AAA domain-containing protein</fullName>
    </submittedName>
</protein>
<sequence>MTDTKSYFTNLTSLLRKEWQEDLQQYKDKILYTAIPEKKKSGVCWYPVVVNSHHIGTGEKLVLELEKTTDLEQAHMFQGGGTVSFYANTGEKDKGSSAITGVIKYVRKSKMGIVLNDDDLPDWINDGKLGIDLMFDEASYREMERTLKVLGKQEAGRLFDLCEILLGKKSPQREPAFAPVLPSLNAIQNKALEVIIEARDLAIVHGPPGTGKTTTLIQSVKEVVKLEKQVLVTAPSNAAVDVMVEKLAEEGINVLRLGHPARVTNRVIENSLDARIAAHDSFKELRTVRKKYEEYRNVAFKYKRNFGHAERQQRKLLLQEAGRFRDEADMLENYITSSLLDNAQVIACTLVGSNHYLLKDRVFKTVFIDEAGQALEPACWIPILKANRVIMTGDHQQLPPTVKSFEAAKEGLENTLFQKNVGYHSTDVMLEEQYRMKPEIMAFPSKFFYNDKLQAAPSAIEREALPNVAIMKFIDTAGCGYQEKVNPESRSTYNEEEGRLLIDQLLANIETMGEEYVLSNQITFGVIAPYKAQIELLKEVLLQKGLSKELLDLIDVNTVDSFQGQERDSIFIGFTRSNEDGEIGFLKDIRRTNVAMTRARRQLIMIGDSATLGSNNFYNQLVEHCTATDAYQSAFELIYS</sequence>
<dbReference type="InterPro" id="IPR014001">
    <property type="entry name" value="Helicase_ATP-bd"/>
</dbReference>
<keyword evidence="4" id="KW-0347">Helicase</keyword>
<dbReference type="InterPro" id="IPR027417">
    <property type="entry name" value="P-loop_NTPase"/>
</dbReference>
<evidence type="ECO:0000313" key="8">
    <source>
        <dbReference type="Proteomes" id="UP001302349"/>
    </source>
</evidence>
<dbReference type="Proteomes" id="UP001302349">
    <property type="component" value="Chromosome"/>
</dbReference>
<organism evidence="7 8">
    <name type="scientific">Imperialibacter roseus</name>
    <dbReference type="NCBI Taxonomy" id="1324217"/>
    <lineage>
        <taxon>Bacteria</taxon>
        <taxon>Pseudomonadati</taxon>
        <taxon>Bacteroidota</taxon>
        <taxon>Cytophagia</taxon>
        <taxon>Cytophagales</taxon>
        <taxon>Flammeovirgaceae</taxon>
        <taxon>Imperialibacter</taxon>
    </lineage>
</organism>
<dbReference type="Pfam" id="PF13086">
    <property type="entry name" value="AAA_11"/>
    <property type="match status" value="1"/>
</dbReference>
<dbReference type="CDD" id="cd18808">
    <property type="entry name" value="SF1_C_Upf1"/>
    <property type="match status" value="1"/>
</dbReference>
<evidence type="ECO:0000256" key="1">
    <source>
        <dbReference type="ARBA" id="ARBA00007913"/>
    </source>
</evidence>
<evidence type="ECO:0000313" key="7">
    <source>
        <dbReference type="EMBL" id="WOK07108.1"/>
    </source>
</evidence>
<evidence type="ECO:0000256" key="3">
    <source>
        <dbReference type="ARBA" id="ARBA00022801"/>
    </source>
</evidence>
<dbReference type="InterPro" id="IPR041679">
    <property type="entry name" value="DNA2/NAM7-like_C"/>
</dbReference>
<keyword evidence="8" id="KW-1185">Reference proteome</keyword>
<comment type="similarity">
    <text evidence="1">Belongs to the DNA2/NAM7 helicase family.</text>
</comment>
<dbReference type="SUPFAM" id="SSF52540">
    <property type="entry name" value="P-loop containing nucleoside triphosphate hydrolases"/>
    <property type="match status" value="1"/>
</dbReference>
<evidence type="ECO:0000256" key="2">
    <source>
        <dbReference type="ARBA" id="ARBA00022741"/>
    </source>
</evidence>
<dbReference type="Pfam" id="PF13087">
    <property type="entry name" value="AAA_12"/>
    <property type="match status" value="1"/>
</dbReference>
<dbReference type="EMBL" id="CP136051">
    <property type="protein sequence ID" value="WOK07108.1"/>
    <property type="molecule type" value="Genomic_DNA"/>
</dbReference>
<gene>
    <name evidence="7" type="ORF">RT717_00545</name>
</gene>
<dbReference type="RefSeq" id="WP_317489795.1">
    <property type="nucleotide sequence ID" value="NZ_CP136051.1"/>
</dbReference>
<accession>A0ABZ0IPZ2</accession>
<evidence type="ECO:0000256" key="4">
    <source>
        <dbReference type="ARBA" id="ARBA00022806"/>
    </source>
</evidence>
<dbReference type="PANTHER" id="PTHR43788:SF8">
    <property type="entry name" value="DNA-BINDING PROTEIN SMUBP-2"/>
    <property type="match status" value="1"/>
</dbReference>
<dbReference type="InterPro" id="IPR050534">
    <property type="entry name" value="Coronavir_polyprotein_1ab"/>
</dbReference>
<dbReference type="InterPro" id="IPR041677">
    <property type="entry name" value="DNA2/NAM7_AAA_11"/>
</dbReference>
<dbReference type="InterPro" id="IPR047187">
    <property type="entry name" value="SF1_C_Upf1"/>
</dbReference>
<proteinExistence type="inferred from homology"/>
<feature type="domain" description="Helicase ATP-binding" evidence="6">
    <location>
        <begin position="180"/>
        <end position="415"/>
    </location>
</feature>
<name>A0ABZ0IPZ2_9BACT</name>
<dbReference type="Gene3D" id="2.40.30.270">
    <property type="match status" value="1"/>
</dbReference>
<evidence type="ECO:0000256" key="5">
    <source>
        <dbReference type="ARBA" id="ARBA00022840"/>
    </source>
</evidence>
<evidence type="ECO:0000259" key="6">
    <source>
        <dbReference type="SMART" id="SM00487"/>
    </source>
</evidence>
<dbReference type="SMART" id="SM00487">
    <property type="entry name" value="DEXDc"/>
    <property type="match status" value="1"/>
</dbReference>
<keyword evidence="3" id="KW-0378">Hydrolase</keyword>
<dbReference type="Gene3D" id="3.40.50.300">
    <property type="entry name" value="P-loop containing nucleotide triphosphate hydrolases"/>
    <property type="match status" value="2"/>
</dbReference>
<keyword evidence="5" id="KW-0067">ATP-binding</keyword>
<dbReference type="PANTHER" id="PTHR43788">
    <property type="entry name" value="DNA2/NAM7 HELICASE FAMILY MEMBER"/>
    <property type="match status" value="1"/>
</dbReference>